<accession>A0A5J9T7F4</accession>
<dbReference type="GO" id="GO:0017148">
    <property type="term" value="P:negative regulation of translation"/>
    <property type="evidence" value="ECO:0007669"/>
    <property type="project" value="InterPro"/>
</dbReference>
<evidence type="ECO:0000313" key="1">
    <source>
        <dbReference type="EMBL" id="TVU06908.1"/>
    </source>
</evidence>
<dbReference type="InterPro" id="IPR001574">
    <property type="entry name" value="Ribosome_inactivat_prot"/>
</dbReference>
<dbReference type="EMBL" id="RWGY01000045">
    <property type="protein sequence ID" value="TVU06908.1"/>
    <property type="molecule type" value="Genomic_DNA"/>
</dbReference>
<name>A0A5J9T7F4_9POAL</name>
<evidence type="ECO:0000313" key="2">
    <source>
        <dbReference type="Proteomes" id="UP000324897"/>
    </source>
</evidence>
<sequence length="140" mass="15945">MVRPLQVGRHSLASENLLLFRIIIGSRIRKLKEALKRALAMLTVVTSEAERLKPILETVDKGWQSGDAHISIEHLPYIEHWDTICYEIIHAHKNDVWDRPFTELLKETANINSLDETLAIVNVLTNRTMVDLLEAHACSA</sequence>
<dbReference type="GO" id="GO:0030598">
    <property type="term" value="F:rRNA N-glycosylase activity"/>
    <property type="evidence" value="ECO:0007669"/>
    <property type="project" value="InterPro"/>
</dbReference>
<dbReference type="InterPro" id="IPR036041">
    <property type="entry name" value="Ribosome-inact_prot_sf"/>
</dbReference>
<dbReference type="OrthoDB" id="666942at2759"/>
<feature type="non-terminal residue" evidence="1">
    <location>
        <position position="1"/>
    </location>
</feature>
<protein>
    <submittedName>
        <fullName evidence="1">Uncharacterized protein</fullName>
    </submittedName>
</protein>
<dbReference type="PANTHER" id="PTHR33453:SF3">
    <property type="entry name" value="RRNA N-GLYCOSYLASE"/>
    <property type="match status" value="1"/>
</dbReference>
<dbReference type="Gramene" id="TVU06908">
    <property type="protein sequence ID" value="TVU06908"/>
    <property type="gene ID" value="EJB05_46944"/>
</dbReference>
<keyword evidence="2" id="KW-1185">Reference proteome</keyword>
<proteinExistence type="predicted"/>
<organism evidence="1 2">
    <name type="scientific">Eragrostis curvula</name>
    <name type="common">weeping love grass</name>
    <dbReference type="NCBI Taxonomy" id="38414"/>
    <lineage>
        <taxon>Eukaryota</taxon>
        <taxon>Viridiplantae</taxon>
        <taxon>Streptophyta</taxon>
        <taxon>Embryophyta</taxon>
        <taxon>Tracheophyta</taxon>
        <taxon>Spermatophyta</taxon>
        <taxon>Magnoliopsida</taxon>
        <taxon>Liliopsida</taxon>
        <taxon>Poales</taxon>
        <taxon>Poaceae</taxon>
        <taxon>PACMAD clade</taxon>
        <taxon>Chloridoideae</taxon>
        <taxon>Eragrostideae</taxon>
        <taxon>Eragrostidinae</taxon>
        <taxon>Eragrostis</taxon>
    </lineage>
</organism>
<comment type="caution">
    <text evidence="1">The sequence shown here is derived from an EMBL/GenBank/DDBJ whole genome shotgun (WGS) entry which is preliminary data.</text>
</comment>
<reference evidence="1 2" key="1">
    <citation type="journal article" date="2019" name="Sci. Rep.">
        <title>A high-quality genome of Eragrostis curvula grass provides insights into Poaceae evolution and supports new strategies to enhance forage quality.</title>
        <authorList>
            <person name="Carballo J."/>
            <person name="Santos B.A.C.M."/>
            <person name="Zappacosta D."/>
            <person name="Garbus I."/>
            <person name="Selva J.P."/>
            <person name="Gallo C.A."/>
            <person name="Diaz A."/>
            <person name="Albertini E."/>
            <person name="Caccamo M."/>
            <person name="Echenique V."/>
        </authorList>
    </citation>
    <scope>NUCLEOTIDE SEQUENCE [LARGE SCALE GENOMIC DNA]</scope>
    <source>
        <strain evidence="2">cv. Victoria</strain>
        <tissue evidence="1">Leaf</tissue>
    </source>
</reference>
<gene>
    <name evidence="1" type="ORF">EJB05_46944</name>
</gene>
<dbReference type="PANTHER" id="PTHR33453">
    <property type="match status" value="1"/>
</dbReference>
<dbReference type="Proteomes" id="UP000324897">
    <property type="component" value="Unassembled WGS sequence"/>
</dbReference>
<dbReference type="AlphaFoldDB" id="A0A5J9T7F4"/>
<dbReference type="Pfam" id="PF00161">
    <property type="entry name" value="RIP"/>
    <property type="match status" value="1"/>
</dbReference>
<dbReference type="SUPFAM" id="SSF56371">
    <property type="entry name" value="Ribosome inactivating proteins (RIP)"/>
    <property type="match status" value="1"/>
</dbReference>